<dbReference type="AlphaFoldDB" id="A0A0K2TER9"/>
<accession>A0A0K2TER9</accession>
<keyword evidence="2" id="KW-0732">Signal</keyword>
<proteinExistence type="predicted"/>
<evidence type="ECO:0000256" key="2">
    <source>
        <dbReference type="SAM" id="SignalP"/>
    </source>
</evidence>
<evidence type="ECO:0008006" key="4">
    <source>
        <dbReference type="Google" id="ProtNLM"/>
    </source>
</evidence>
<reference evidence="3" key="1">
    <citation type="submission" date="2014-05" db="EMBL/GenBank/DDBJ databases">
        <authorList>
            <person name="Chronopoulou M."/>
        </authorList>
    </citation>
    <scope>NUCLEOTIDE SEQUENCE</scope>
    <source>
        <tissue evidence="3">Whole organism</tissue>
    </source>
</reference>
<feature type="chain" id="PRO_5005487693" description="Secreted protein" evidence="2">
    <location>
        <begin position="19"/>
        <end position="98"/>
    </location>
</feature>
<organism evidence="3">
    <name type="scientific">Lepeophtheirus salmonis</name>
    <name type="common">Salmon louse</name>
    <name type="synonym">Caligus salmonis</name>
    <dbReference type="NCBI Taxonomy" id="72036"/>
    <lineage>
        <taxon>Eukaryota</taxon>
        <taxon>Metazoa</taxon>
        <taxon>Ecdysozoa</taxon>
        <taxon>Arthropoda</taxon>
        <taxon>Crustacea</taxon>
        <taxon>Multicrustacea</taxon>
        <taxon>Hexanauplia</taxon>
        <taxon>Copepoda</taxon>
        <taxon>Siphonostomatoida</taxon>
        <taxon>Caligidae</taxon>
        <taxon>Lepeophtheirus</taxon>
    </lineage>
</organism>
<evidence type="ECO:0000256" key="1">
    <source>
        <dbReference type="SAM" id="MobiDB-lite"/>
    </source>
</evidence>
<feature type="compositionally biased region" description="Low complexity" evidence="1">
    <location>
        <begin position="41"/>
        <end position="50"/>
    </location>
</feature>
<feature type="signal peptide" evidence="2">
    <location>
        <begin position="1"/>
        <end position="18"/>
    </location>
</feature>
<sequence>MLFEAGLLLLLTLSSSPSFISEDLRFRSSGLVLFSDSISEGISSSSNLRSDPPEISEEASKSFPPRPRPLFELKLSTGLSAILSPVSNIIMLYADILN</sequence>
<evidence type="ECO:0000313" key="3">
    <source>
        <dbReference type="EMBL" id="CDW24523.1"/>
    </source>
</evidence>
<feature type="region of interest" description="Disordered" evidence="1">
    <location>
        <begin position="41"/>
        <end position="64"/>
    </location>
</feature>
<dbReference type="EMBL" id="HACA01007162">
    <property type="protein sequence ID" value="CDW24523.1"/>
    <property type="molecule type" value="Transcribed_RNA"/>
</dbReference>
<protein>
    <recommendedName>
        <fullName evidence="4">Secreted protein</fullName>
    </recommendedName>
</protein>
<name>A0A0K2TER9_LEPSM</name>